<name>A0ABN1RTN4_9ACTN</name>
<dbReference type="Gene3D" id="3.30.200.20">
    <property type="entry name" value="Phosphorylase Kinase, domain 1"/>
    <property type="match status" value="1"/>
</dbReference>
<keyword evidence="10" id="KW-1185">Reference proteome</keyword>
<dbReference type="InterPro" id="IPR008271">
    <property type="entry name" value="Ser/Thr_kinase_AS"/>
</dbReference>
<keyword evidence="6" id="KW-0067">ATP-binding</keyword>
<keyword evidence="7" id="KW-0812">Transmembrane</keyword>
<gene>
    <name evidence="9" type="ORF">GCM10009550_57910</name>
</gene>
<dbReference type="InterPro" id="IPR011009">
    <property type="entry name" value="Kinase-like_dom_sf"/>
</dbReference>
<evidence type="ECO:0000259" key="8">
    <source>
        <dbReference type="PROSITE" id="PS50011"/>
    </source>
</evidence>
<dbReference type="PANTHER" id="PTHR43289">
    <property type="entry name" value="MITOGEN-ACTIVATED PROTEIN KINASE KINASE KINASE 20-RELATED"/>
    <property type="match status" value="1"/>
</dbReference>
<feature type="domain" description="Protein kinase" evidence="8">
    <location>
        <begin position="1"/>
        <end position="261"/>
    </location>
</feature>
<dbReference type="Pfam" id="PF00069">
    <property type="entry name" value="Pkinase"/>
    <property type="match status" value="1"/>
</dbReference>
<dbReference type="PROSITE" id="PS50011">
    <property type="entry name" value="PROTEIN_KINASE_DOM"/>
    <property type="match status" value="1"/>
</dbReference>
<evidence type="ECO:0000256" key="1">
    <source>
        <dbReference type="ARBA" id="ARBA00012513"/>
    </source>
</evidence>
<protein>
    <recommendedName>
        <fullName evidence="1">non-specific serine/threonine protein kinase</fullName>
        <ecNumber evidence="1">2.7.11.1</ecNumber>
    </recommendedName>
</protein>
<dbReference type="CDD" id="cd14014">
    <property type="entry name" value="STKc_PknB_like"/>
    <property type="match status" value="1"/>
</dbReference>
<dbReference type="InterPro" id="IPR000719">
    <property type="entry name" value="Prot_kinase_dom"/>
</dbReference>
<evidence type="ECO:0000256" key="6">
    <source>
        <dbReference type="ARBA" id="ARBA00022840"/>
    </source>
</evidence>
<dbReference type="EMBL" id="BAAAHH010000029">
    <property type="protein sequence ID" value="GAA0963010.1"/>
    <property type="molecule type" value="Genomic_DNA"/>
</dbReference>
<keyword evidence="2" id="KW-0723">Serine/threonine-protein kinase</keyword>
<evidence type="ECO:0000256" key="5">
    <source>
        <dbReference type="ARBA" id="ARBA00022777"/>
    </source>
</evidence>
<evidence type="ECO:0000256" key="7">
    <source>
        <dbReference type="SAM" id="Phobius"/>
    </source>
</evidence>
<evidence type="ECO:0000313" key="9">
    <source>
        <dbReference type="EMBL" id="GAA0963010.1"/>
    </source>
</evidence>
<keyword evidence="5" id="KW-0418">Kinase</keyword>
<keyword evidence="7" id="KW-1133">Transmembrane helix</keyword>
<feature type="transmembrane region" description="Helical" evidence="7">
    <location>
        <begin position="353"/>
        <end position="371"/>
    </location>
</feature>
<dbReference type="EC" id="2.7.11.1" evidence="1"/>
<dbReference type="SMART" id="SM00220">
    <property type="entry name" value="S_TKc"/>
    <property type="match status" value="1"/>
</dbReference>
<dbReference type="SUPFAM" id="SSF56112">
    <property type="entry name" value="Protein kinase-like (PK-like)"/>
    <property type="match status" value="1"/>
</dbReference>
<dbReference type="PANTHER" id="PTHR43289:SF6">
    <property type="entry name" value="SERINE_THREONINE-PROTEIN KINASE NEKL-3"/>
    <property type="match status" value="1"/>
</dbReference>
<accession>A0ABN1RTN4</accession>
<evidence type="ECO:0000256" key="4">
    <source>
        <dbReference type="ARBA" id="ARBA00022741"/>
    </source>
</evidence>
<keyword evidence="3" id="KW-0808">Transferase</keyword>
<evidence type="ECO:0000256" key="2">
    <source>
        <dbReference type="ARBA" id="ARBA00022527"/>
    </source>
</evidence>
<reference evidence="9 10" key="1">
    <citation type="journal article" date="2019" name="Int. J. Syst. Evol. Microbiol.">
        <title>The Global Catalogue of Microorganisms (GCM) 10K type strain sequencing project: providing services to taxonomists for standard genome sequencing and annotation.</title>
        <authorList>
            <consortium name="The Broad Institute Genomics Platform"/>
            <consortium name="The Broad Institute Genome Sequencing Center for Infectious Disease"/>
            <person name="Wu L."/>
            <person name="Ma J."/>
        </authorList>
    </citation>
    <scope>NUCLEOTIDE SEQUENCE [LARGE SCALE GENOMIC DNA]</scope>
    <source>
        <strain evidence="9 10">JCM 10696</strain>
    </source>
</reference>
<dbReference type="PROSITE" id="PS00108">
    <property type="entry name" value="PROTEIN_KINASE_ST"/>
    <property type="match status" value="1"/>
</dbReference>
<sequence>MGLVWEGFDQWLQRPVAIKVLRADLLEDGRSAQALARFHREGQAAARLNHHNIAVVHASGKHREQREDGTETTYPFLVLEYLEGRDLGTVLEQDHPGGLPIADVLEYGAQVCDGLAVAHDEGIVHRDIKPANLMLPPDGTVKICDFGIAHLQDAAFELTGTGVQPGTPAYMAPEQICGRQVDHRADLYALGASLYLLLTGRTVFPAGNLPALIAMHMNTRPDPPSAHRVGIPARLDALVLNLLDKEPSRRPASAAQVAVLLRDCAAHDPGCPPTGAPLPPPTLQIHSAHHQAARPAPSANTEKLVRLHTACSQHLGAAPSGLGEAGRYLVTFGFLIAFVLGGINSDSPKSSEFFYIFISTLSVFAVAAFLLDEMIKSRSARTISSVLDELRDHPDQLKLREAQATHGVRGLREALETLGVRPAETDRHASSNRPW</sequence>
<feature type="transmembrane region" description="Helical" evidence="7">
    <location>
        <begin position="328"/>
        <end position="347"/>
    </location>
</feature>
<dbReference type="Gene3D" id="1.10.510.10">
    <property type="entry name" value="Transferase(Phosphotransferase) domain 1"/>
    <property type="match status" value="1"/>
</dbReference>
<dbReference type="Proteomes" id="UP001500665">
    <property type="component" value="Unassembled WGS sequence"/>
</dbReference>
<comment type="caution">
    <text evidence="9">The sequence shown here is derived from an EMBL/GenBank/DDBJ whole genome shotgun (WGS) entry which is preliminary data.</text>
</comment>
<proteinExistence type="predicted"/>
<evidence type="ECO:0000256" key="3">
    <source>
        <dbReference type="ARBA" id="ARBA00022679"/>
    </source>
</evidence>
<evidence type="ECO:0000313" key="10">
    <source>
        <dbReference type="Proteomes" id="UP001500665"/>
    </source>
</evidence>
<keyword evidence="7" id="KW-0472">Membrane</keyword>
<keyword evidence="4" id="KW-0547">Nucleotide-binding</keyword>
<organism evidence="9 10">
    <name type="scientific">Actinocorallia libanotica</name>
    <dbReference type="NCBI Taxonomy" id="46162"/>
    <lineage>
        <taxon>Bacteria</taxon>
        <taxon>Bacillati</taxon>
        <taxon>Actinomycetota</taxon>
        <taxon>Actinomycetes</taxon>
        <taxon>Streptosporangiales</taxon>
        <taxon>Thermomonosporaceae</taxon>
        <taxon>Actinocorallia</taxon>
    </lineage>
</organism>